<accession>A0AAE3H6X4</accession>
<comment type="caution">
    <text evidence="1">The sequence shown here is derived from an EMBL/GenBank/DDBJ whole genome shotgun (WGS) entry which is preliminary data.</text>
</comment>
<keyword evidence="2" id="KW-1185">Reference proteome</keyword>
<dbReference type="EMBL" id="RJUF01000180">
    <property type="protein sequence ID" value="MCP9765179.1"/>
    <property type="molecule type" value="Genomic_DNA"/>
</dbReference>
<dbReference type="RefSeq" id="WP_255038868.1">
    <property type="nucleotide sequence ID" value="NZ_RJUF01000180.1"/>
</dbReference>
<dbReference type="Proteomes" id="UP001204144">
    <property type="component" value="Unassembled WGS sequence"/>
</dbReference>
<sequence>MDTIVVNPQLIGDWRNALAKDASVAAEVQNSGGSGVWNQATLNAFAASPATGCASILEIARVKSGYNPLDPAQTANQGALLNWISEVKTCISNTLFSQEYGDNVTIGGASDWPTYVQQAINTYVGITDADKSRLQMSVQNLVQAAYSAPNQPEVVIMVQHAIQANTDGSVSIYFYFTSAVIKYSVGSGKHATSSLGSIFNIYRAKLNLNMTEYQSISNQVANTRIELVKNWLNNMSGSSAYVQGLNQLSVLHSMSCFQPVPSLENAQAMGNGDDYWRSFSWEQLPLNAQELWGDFGWNNKNWDGIPSGFPSAFYLPWNQLLPGQVNTAKLLGYDELLWNGPSVSEATLQANMMAYWRKFEWLSIPVRLQNLWVQLGWSSASWSGTAPEPLSVTTNWNNLTLEQQRTASLLGFASGNWSGG</sequence>
<name>A0AAE3H6X4_9BACT</name>
<proteinExistence type="predicted"/>
<gene>
    <name evidence="1" type="ORF">EGI31_19770</name>
</gene>
<reference evidence="1 2" key="1">
    <citation type="submission" date="2018-11" db="EMBL/GenBank/DDBJ databases">
        <title>Novel bacteria species description.</title>
        <authorList>
            <person name="Han J.-H."/>
        </authorList>
    </citation>
    <scope>NUCLEOTIDE SEQUENCE [LARGE SCALE GENOMIC DNA]</scope>
    <source>
        <strain evidence="1 2">KCTC23259</strain>
    </source>
</reference>
<protein>
    <submittedName>
        <fullName evidence="1">Uncharacterized protein</fullName>
    </submittedName>
</protein>
<dbReference type="AlphaFoldDB" id="A0AAE3H6X4"/>
<evidence type="ECO:0000313" key="1">
    <source>
        <dbReference type="EMBL" id="MCP9765179.1"/>
    </source>
</evidence>
<evidence type="ECO:0000313" key="2">
    <source>
        <dbReference type="Proteomes" id="UP001204144"/>
    </source>
</evidence>
<organism evidence="1 2">
    <name type="scientific">Lacihabitans soyangensis</name>
    <dbReference type="NCBI Taxonomy" id="869394"/>
    <lineage>
        <taxon>Bacteria</taxon>
        <taxon>Pseudomonadati</taxon>
        <taxon>Bacteroidota</taxon>
        <taxon>Cytophagia</taxon>
        <taxon>Cytophagales</taxon>
        <taxon>Leadbetterellaceae</taxon>
        <taxon>Lacihabitans</taxon>
    </lineage>
</organism>